<evidence type="ECO:0000256" key="2">
    <source>
        <dbReference type="ARBA" id="ARBA00023315"/>
    </source>
</evidence>
<protein>
    <submittedName>
        <fullName evidence="5">RimJ/RimL family protein N-acetyltransferase</fullName>
    </submittedName>
</protein>
<dbReference type="PROSITE" id="PS51186">
    <property type="entry name" value="GNAT"/>
    <property type="match status" value="1"/>
</dbReference>
<name>A0A839PP67_9MICO</name>
<keyword evidence="1 5" id="KW-0808">Transferase</keyword>
<dbReference type="GO" id="GO:0016747">
    <property type="term" value="F:acyltransferase activity, transferring groups other than amino-acyl groups"/>
    <property type="evidence" value="ECO:0007669"/>
    <property type="project" value="InterPro"/>
</dbReference>
<evidence type="ECO:0000313" key="5">
    <source>
        <dbReference type="EMBL" id="MBB2984869.1"/>
    </source>
</evidence>
<dbReference type="Gene3D" id="3.40.630.30">
    <property type="match status" value="1"/>
</dbReference>
<gene>
    <name evidence="5" type="ORF">FHW14_000009</name>
</gene>
<sequence>MRENLTAETADGRGLALRPLKTEDAPRVQEACSDAETIKWLGGDIINERYSLEDARGFIECALHRVAAGSRMSWAIADANTDELLGHISLTGRGGELTDTAAVGYWSHPAARGAGVTTAAALAVVDEALSPAADGRGALRRLTLRAAVGNIGSQRVAEAAGFRRTGRRERSDLLIDGTFSDEFTYELFATDPR</sequence>
<evidence type="ECO:0000256" key="3">
    <source>
        <dbReference type="ARBA" id="ARBA00038502"/>
    </source>
</evidence>
<dbReference type="InterPro" id="IPR016181">
    <property type="entry name" value="Acyl_CoA_acyltransferase"/>
</dbReference>
<comment type="similarity">
    <text evidence="3">Belongs to the acetyltransferase family. RimJ subfamily.</text>
</comment>
<dbReference type="RefSeq" id="WP_184506905.1">
    <property type="nucleotide sequence ID" value="NZ_JACHVT010000001.1"/>
</dbReference>
<dbReference type="AlphaFoldDB" id="A0A839PP67"/>
<comment type="caution">
    <text evidence="5">The sequence shown here is derived from an EMBL/GenBank/DDBJ whole genome shotgun (WGS) entry which is preliminary data.</text>
</comment>
<keyword evidence="2" id="KW-0012">Acyltransferase</keyword>
<organism evidence="5 6">
    <name type="scientific">Terracoccus luteus</name>
    <dbReference type="NCBI Taxonomy" id="53356"/>
    <lineage>
        <taxon>Bacteria</taxon>
        <taxon>Bacillati</taxon>
        <taxon>Actinomycetota</taxon>
        <taxon>Actinomycetes</taxon>
        <taxon>Micrococcales</taxon>
        <taxon>Intrasporangiaceae</taxon>
        <taxon>Terracoccus</taxon>
    </lineage>
</organism>
<evidence type="ECO:0000256" key="1">
    <source>
        <dbReference type="ARBA" id="ARBA00022679"/>
    </source>
</evidence>
<dbReference type="PANTHER" id="PTHR43792:SF8">
    <property type="entry name" value="[RIBOSOMAL PROTEIN US5]-ALANINE N-ACETYLTRANSFERASE"/>
    <property type="match status" value="1"/>
</dbReference>
<evidence type="ECO:0000259" key="4">
    <source>
        <dbReference type="PROSITE" id="PS51186"/>
    </source>
</evidence>
<dbReference type="PANTHER" id="PTHR43792">
    <property type="entry name" value="GNAT FAMILY, PUTATIVE (AFU_ORTHOLOGUE AFUA_3G00765)-RELATED-RELATED"/>
    <property type="match status" value="1"/>
</dbReference>
<dbReference type="InterPro" id="IPR000182">
    <property type="entry name" value="GNAT_dom"/>
</dbReference>
<accession>A0A839PP67</accession>
<dbReference type="Proteomes" id="UP000590811">
    <property type="component" value="Unassembled WGS sequence"/>
</dbReference>
<proteinExistence type="inferred from homology"/>
<evidence type="ECO:0000313" key="6">
    <source>
        <dbReference type="Proteomes" id="UP000590811"/>
    </source>
</evidence>
<dbReference type="EMBL" id="JACHVT010000001">
    <property type="protein sequence ID" value="MBB2984869.1"/>
    <property type="molecule type" value="Genomic_DNA"/>
</dbReference>
<feature type="domain" description="N-acetyltransferase" evidence="4">
    <location>
        <begin position="15"/>
        <end position="186"/>
    </location>
</feature>
<dbReference type="Pfam" id="PF13302">
    <property type="entry name" value="Acetyltransf_3"/>
    <property type="match status" value="1"/>
</dbReference>
<dbReference type="SUPFAM" id="SSF55729">
    <property type="entry name" value="Acyl-CoA N-acyltransferases (Nat)"/>
    <property type="match status" value="1"/>
</dbReference>
<reference evidence="5 6" key="1">
    <citation type="submission" date="2020-08" db="EMBL/GenBank/DDBJ databases">
        <title>Genomic Encyclopedia of Type Strains, Phase IV (KMG-V): Genome sequencing to study the core and pangenomes of soil and plant-associated prokaryotes.</title>
        <authorList>
            <person name="Whitman W."/>
        </authorList>
    </citation>
    <scope>NUCLEOTIDE SEQUENCE [LARGE SCALE GENOMIC DNA]</scope>
    <source>
        <strain evidence="5 6">B3ACCR2</strain>
    </source>
</reference>
<dbReference type="InterPro" id="IPR051531">
    <property type="entry name" value="N-acetyltransferase"/>
</dbReference>